<accession>A0A165MH95</accession>
<dbReference type="InParanoid" id="A0A165MH95"/>
<sequence>MSLLLQDPGALEIVGAHTGRVEVLTISRLPHTTLRTVVYTACIPIQRRRRSGSSNNK</sequence>
<evidence type="ECO:0000313" key="1">
    <source>
        <dbReference type="EMBL" id="KZV99263.1"/>
    </source>
</evidence>
<evidence type="ECO:0000313" key="2">
    <source>
        <dbReference type="Proteomes" id="UP000077266"/>
    </source>
</evidence>
<proteinExistence type="predicted"/>
<reference evidence="1 2" key="1">
    <citation type="journal article" date="2016" name="Mol. Biol. Evol.">
        <title>Comparative Genomics of Early-Diverging Mushroom-Forming Fungi Provides Insights into the Origins of Lignocellulose Decay Capabilities.</title>
        <authorList>
            <person name="Nagy L.G."/>
            <person name="Riley R."/>
            <person name="Tritt A."/>
            <person name="Adam C."/>
            <person name="Daum C."/>
            <person name="Floudas D."/>
            <person name="Sun H."/>
            <person name="Yadav J.S."/>
            <person name="Pangilinan J."/>
            <person name="Larsson K.H."/>
            <person name="Matsuura K."/>
            <person name="Barry K."/>
            <person name="Labutti K."/>
            <person name="Kuo R."/>
            <person name="Ohm R.A."/>
            <person name="Bhattacharya S.S."/>
            <person name="Shirouzu T."/>
            <person name="Yoshinaga Y."/>
            <person name="Martin F.M."/>
            <person name="Grigoriev I.V."/>
            <person name="Hibbett D.S."/>
        </authorList>
    </citation>
    <scope>NUCLEOTIDE SEQUENCE [LARGE SCALE GENOMIC DNA]</scope>
    <source>
        <strain evidence="1 2">HHB12029</strain>
    </source>
</reference>
<gene>
    <name evidence="1" type="ORF">EXIGLDRAFT_725890</name>
</gene>
<name>A0A165MH95_EXIGL</name>
<organism evidence="1 2">
    <name type="scientific">Exidia glandulosa HHB12029</name>
    <dbReference type="NCBI Taxonomy" id="1314781"/>
    <lineage>
        <taxon>Eukaryota</taxon>
        <taxon>Fungi</taxon>
        <taxon>Dikarya</taxon>
        <taxon>Basidiomycota</taxon>
        <taxon>Agaricomycotina</taxon>
        <taxon>Agaricomycetes</taxon>
        <taxon>Auriculariales</taxon>
        <taxon>Exidiaceae</taxon>
        <taxon>Exidia</taxon>
    </lineage>
</organism>
<keyword evidence="2" id="KW-1185">Reference proteome</keyword>
<dbReference type="Proteomes" id="UP000077266">
    <property type="component" value="Unassembled WGS sequence"/>
</dbReference>
<protein>
    <submittedName>
        <fullName evidence="1">Uncharacterized protein</fullName>
    </submittedName>
</protein>
<dbReference type="EMBL" id="KV425911">
    <property type="protein sequence ID" value="KZV99263.1"/>
    <property type="molecule type" value="Genomic_DNA"/>
</dbReference>
<dbReference type="AlphaFoldDB" id="A0A165MH95"/>